<reference evidence="2 3" key="1">
    <citation type="submission" date="2018-06" db="EMBL/GenBank/DDBJ databases">
        <title>Extensive metabolic versatility and redundancy in microbially diverse, dynamic hydrothermal sediments.</title>
        <authorList>
            <person name="Dombrowski N."/>
            <person name="Teske A."/>
            <person name="Baker B.J."/>
        </authorList>
    </citation>
    <scope>NUCLEOTIDE SEQUENCE [LARGE SCALE GENOMIC DNA]</scope>
    <source>
        <strain evidence="2">B66_G16</strain>
    </source>
</reference>
<evidence type="ECO:0000313" key="3">
    <source>
        <dbReference type="Proteomes" id="UP000278475"/>
    </source>
</evidence>
<accession>A0A497EJ76</accession>
<dbReference type="AlphaFoldDB" id="A0A497EJ76"/>
<dbReference type="InterPro" id="IPR029060">
    <property type="entry name" value="PIN-like_dom_sf"/>
</dbReference>
<dbReference type="EMBL" id="QMQV01000239">
    <property type="protein sequence ID" value="RLE45656.1"/>
    <property type="molecule type" value="Genomic_DNA"/>
</dbReference>
<feature type="domain" description="PIN" evidence="1">
    <location>
        <begin position="4"/>
        <end position="125"/>
    </location>
</feature>
<evidence type="ECO:0000259" key="1">
    <source>
        <dbReference type="SMART" id="SM00670"/>
    </source>
</evidence>
<dbReference type="Proteomes" id="UP000278475">
    <property type="component" value="Unassembled WGS sequence"/>
</dbReference>
<evidence type="ECO:0000313" key="2">
    <source>
        <dbReference type="EMBL" id="RLE45656.1"/>
    </source>
</evidence>
<dbReference type="SMART" id="SM00670">
    <property type="entry name" value="PINc"/>
    <property type="match status" value="1"/>
</dbReference>
<comment type="caution">
    <text evidence="2">The sequence shown here is derived from an EMBL/GenBank/DDBJ whole genome shotgun (WGS) entry which is preliminary data.</text>
</comment>
<dbReference type="CDD" id="cd09854">
    <property type="entry name" value="PIN_VapC-like"/>
    <property type="match status" value="1"/>
</dbReference>
<dbReference type="InterPro" id="IPR002716">
    <property type="entry name" value="PIN_dom"/>
</dbReference>
<dbReference type="Gene3D" id="3.40.50.1010">
    <property type="entry name" value="5'-nuclease"/>
    <property type="match status" value="1"/>
</dbReference>
<dbReference type="Pfam" id="PF01850">
    <property type="entry name" value="PIN"/>
    <property type="match status" value="1"/>
</dbReference>
<sequence>MPKRRFLLDTNVFIAAFKSGYTWTTQLILKLLTDPSIELIINSVLLEEYKFWLNKLSNKLPRIKEQAKILYSLIISKATLVEPDSYHIEQCKPFIPKNELADLYHAATCLKTNAILITNDKDFDKIAEKGIIEVWSITKAVKELLKKE</sequence>
<name>A0A497EJ76_9CREN</name>
<gene>
    <name evidence="2" type="ORF">DRJ31_11000</name>
</gene>
<proteinExistence type="predicted"/>
<dbReference type="SUPFAM" id="SSF88723">
    <property type="entry name" value="PIN domain-like"/>
    <property type="match status" value="1"/>
</dbReference>
<protein>
    <submittedName>
        <fullName evidence="2">PIN domain nuclease</fullName>
    </submittedName>
</protein>
<organism evidence="2 3">
    <name type="scientific">Thermoproteota archaeon</name>
    <dbReference type="NCBI Taxonomy" id="2056631"/>
    <lineage>
        <taxon>Archaea</taxon>
        <taxon>Thermoproteota</taxon>
    </lineage>
</organism>